<dbReference type="InterPro" id="IPR013324">
    <property type="entry name" value="RNA_pol_sigma_r3/r4-like"/>
</dbReference>
<feature type="domain" description="RNA polymerase sigma factor 70 region 4 type 2" evidence="7">
    <location>
        <begin position="139"/>
        <end position="186"/>
    </location>
</feature>
<evidence type="ECO:0000256" key="1">
    <source>
        <dbReference type="ARBA" id="ARBA00010641"/>
    </source>
</evidence>
<dbReference type="InterPro" id="IPR014289">
    <property type="entry name" value="RNA_pol_sigma-24-rel"/>
</dbReference>
<dbReference type="Gene3D" id="1.10.1740.10">
    <property type="match status" value="1"/>
</dbReference>
<dbReference type="Proteomes" id="UP000652176">
    <property type="component" value="Unassembled WGS sequence"/>
</dbReference>
<name>A0ABR9D607_9GAMM</name>
<organism evidence="8 9">
    <name type="scientific">Methylomonas albis</name>
    <dbReference type="NCBI Taxonomy" id="1854563"/>
    <lineage>
        <taxon>Bacteria</taxon>
        <taxon>Pseudomonadati</taxon>
        <taxon>Pseudomonadota</taxon>
        <taxon>Gammaproteobacteria</taxon>
        <taxon>Methylococcales</taxon>
        <taxon>Methylococcaceae</taxon>
        <taxon>Methylomonas</taxon>
    </lineage>
</organism>
<dbReference type="NCBIfam" id="TIGR02937">
    <property type="entry name" value="sigma70-ECF"/>
    <property type="match status" value="1"/>
</dbReference>
<dbReference type="SUPFAM" id="SSF88659">
    <property type="entry name" value="Sigma3 and sigma4 domains of RNA polymerase sigma factors"/>
    <property type="match status" value="1"/>
</dbReference>
<keyword evidence="4" id="KW-0238">DNA-binding</keyword>
<dbReference type="InterPro" id="IPR014284">
    <property type="entry name" value="RNA_pol_sigma-70_dom"/>
</dbReference>
<evidence type="ECO:0000256" key="4">
    <source>
        <dbReference type="ARBA" id="ARBA00023125"/>
    </source>
</evidence>
<evidence type="ECO:0000256" key="3">
    <source>
        <dbReference type="ARBA" id="ARBA00023082"/>
    </source>
</evidence>
<dbReference type="Gene3D" id="1.10.10.10">
    <property type="entry name" value="Winged helix-like DNA-binding domain superfamily/Winged helix DNA-binding domain"/>
    <property type="match status" value="1"/>
</dbReference>
<dbReference type="PANTHER" id="PTHR43133:SF8">
    <property type="entry name" value="RNA POLYMERASE SIGMA FACTOR HI_1459-RELATED"/>
    <property type="match status" value="1"/>
</dbReference>
<dbReference type="PANTHER" id="PTHR43133">
    <property type="entry name" value="RNA POLYMERASE ECF-TYPE SIGMA FACTO"/>
    <property type="match status" value="1"/>
</dbReference>
<dbReference type="InterPro" id="IPR039425">
    <property type="entry name" value="RNA_pol_sigma-70-like"/>
</dbReference>
<dbReference type="InterPro" id="IPR013325">
    <property type="entry name" value="RNA_pol_sigma_r2"/>
</dbReference>
<sequence length="207" mass="23996">MLLSEEISTPVPLSETLLVEHRPMLLRYALLQLKDTELADDAVQETLLAAWQSSASFAGKASLRTWLIGILKNKIADHWRRNSREVDLYSFDQDYSNTDEGDEGEFFTSNGLWIGCPTTWNDPEAALKQQEFWTIYEMCQNNLPPKMAKVFMLREIVGLETEEVCRETGLSDANYWVTMHRARLRLRECLEVRWFNQTNVKKENSNA</sequence>
<accession>A0ABR9D607</accession>
<evidence type="ECO:0000259" key="7">
    <source>
        <dbReference type="Pfam" id="PF08281"/>
    </source>
</evidence>
<evidence type="ECO:0000259" key="6">
    <source>
        <dbReference type="Pfam" id="PF04542"/>
    </source>
</evidence>
<evidence type="ECO:0000256" key="2">
    <source>
        <dbReference type="ARBA" id="ARBA00023015"/>
    </source>
</evidence>
<dbReference type="EMBL" id="JACXSS010000001">
    <property type="protein sequence ID" value="MBD9357307.1"/>
    <property type="molecule type" value="Genomic_DNA"/>
</dbReference>
<feature type="domain" description="RNA polymerase sigma-70 region 2" evidence="6">
    <location>
        <begin position="19"/>
        <end position="84"/>
    </location>
</feature>
<evidence type="ECO:0000313" key="9">
    <source>
        <dbReference type="Proteomes" id="UP000652176"/>
    </source>
</evidence>
<comment type="caution">
    <text evidence="8">The sequence shown here is derived from an EMBL/GenBank/DDBJ whole genome shotgun (WGS) entry which is preliminary data.</text>
</comment>
<dbReference type="InterPro" id="IPR007627">
    <property type="entry name" value="RNA_pol_sigma70_r2"/>
</dbReference>
<evidence type="ECO:0000313" key="8">
    <source>
        <dbReference type="EMBL" id="MBD9357307.1"/>
    </source>
</evidence>
<keyword evidence="9" id="KW-1185">Reference proteome</keyword>
<reference evidence="8 9" key="1">
    <citation type="submission" date="2020-09" db="EMBL/GenBank/DDBJ databases">
        <title>Methylomonas albis sp. nov. and Methylomonas fluvii sp. nov.: Two cold-adapted methanotrophs from the River Elbe and an amended description of Methylovulum psychrotolerans strain Eb1.</title>
        <authorList>
            <person name="Bussmann I.K."/>
            <person name="Klings K.-W."/>
            <person name="Warnstedt J."/>
            <person name="Hoppert M."/>
            <person name="Saborowski A."/>
            <person name="Horn F."/>
            <person name="Liebner S."/>
        </authorList>
    </citation>
    <scope>NUCLEOTIDE SEQUENCE [LARGE SCALE GENOMIC DNA]</scope>
    <source>
        <strain evidence="8 9">EbA</strain>
    </source>
</reference>
<evidence type="ECO:0000256" key="5">
    <source>
        <dbReference type="ARBA" id="ARBA00023163"/>
    </source>
</evidence>
<gene>
    <name evidence="8" type="ORF">IE877_15715</name>
</gene>
<keyword evidence="5" id="KW-0804">Transcription</keyword>
<comment type="similarity">
    <text evidence="1">Belongs to the sigma-70 factor family. ECF subfamily.</text>
</comment>
<dbReference type="SUPFAM" id="SSF88946">
    <property type="entry name" value="Sigma2 domain of RNA polymerase sigma factors"/>
    <property type="match status" value="1"/>
</dbReference>
<keyword evidence="2" id="KW-0805">Transcription regulation</keyword>
<dbReference type="Pfam" id="PF04542">
    <property type="entry name" value="Sigma70_r2"/>
    <property type="match status" value="1"/>
</dbReference>
<dbReference type="InterPro" id="IPR013249">
    <property type="entry name" value="RNA_pol_sigma70_r4_t2"/>
</dbReference>
<dbReference type="InterPro" id="IPR036388">
    <property type="entry name" value="WH-like_DNA-bd_sf"/>
</dbReference>
<dbReference type="NCBIfam" id="TIGR02943">
    <property type="entry name" value="Sig70_famx1"/>
    <property type="match status" value="1"/>
</dbReference>
<keyword evidence="3" id="KW-0731">Sigma factor</keyword>
<proteinExistence type="inferred from homology"/>
<dbReference type="Pfam" id="PF08281">
    <property type="entry name" value="Sigma70_r4_2"/>
    <property type="match status" value="1"/>
</dbReference>
<protein>
    <submittedName>
        <fullName evidence="8">Sigma-70 family RNA polymerase sigma factor</fullName>
    </submittedName>
</protein>